<accession>A0ABT9YYP5</accession>
<proteinExistence type="predicted"/>
<feature type="region of interest" description="Disordered" evidence="1">
    <location>
        <begin position="166"/>
        <end position="239"/>
    </location>
</feature>
<evidence type="ECO:0000256" key="1">
    <source>
        <dbReference type="SAM" id="MobiDB-lite"/>
    </source>
</evidence>
<evidence type="ECO:0000313" key="3">
    <source>
        <dbReference type="Proteomes" id="UP001232245"/>
    </source>
</evidence>
<evidence type="ECO:0000313" key="2">
    <source>
        <dbReference type="EMBL" id="MDQ0224448.1"/>
    </source>
</evidence>
<feature type="compositionally biased region" description="Polar residues" evidence="1">
    <location>
        <begin position="186"/>
        <end position="199"/>
    </location>
</feature>
<dbReference type="Proteomes" id="UP001232245">
    <property type="component" value="Unassembled WGS sequence"/>
</dbReference>
<comment type="caution">
    <text evidence="2">The sequence shown here is derived from an EMBL/GenBank/DDBJ whole genome shotgun (WGS) entry which is preliminary data.</text>
</comment>
<name>A0ABT9YYP5_9BACI</name>
<keyword evidence="3" id="KW-1185">Reference proteome</keyword>
<protein>
    <recommendedName>
        <fullName evidence="4">HNH/Endo VII superfamily nuclease toxins domain-containing protein</fullName>
    </recommendedName>
</protein>
<gene>
    <name evidence="2" type="ORF">J2S02_000770</name>
</gene>
<feature type="compositionally biased region" description="Basic and acidic residues" evidence="1">
    <location>
        <begin position="203"/>
        <end position="224"/>
    </location>
</feature>
<dbReference type="EMBL" id="JAUSTZ010000001">
    <property type="protein sequence ID" value="MDQ0224448.1"/>
    <property type="molecule type" value="Genomic_DNA"/>
</dbReference>
<reference evidence="2 3" key="1">
    <citation type="submission" date="2023-07" db="EMBL/GenBank/DDBJ databases">
        <title>Genomic Encyclopedia of Type Strains, Phase IV (KMG-IV): sequencing the most valuable type-strain genomes for metagenomic binning, comparative biology and taxonomic classification.</title>
        <authorList>
            <person name="Goeker M."/>
        </authorList>
    </citation>
    <scope>NUCLEOTIDE SEQUENCE [LARGE SCALE GENOMIC DNA]</scope>
    <source>
        <strain evidence="2 3">DSM 17723</strain>
    </source>
</reference>
<organism evidence="2 3">
    <name type="scientific">Metabacillus niabensis</name>
    <dbReference type="NCBI Taxonomy" id="324854"/>
    <lineage>
        <taxon>Bacteria</taxon>
        <taxon>Bacillati</taxon>
        <taxon>Bacillota</taxon>
        <taxon>Bacilli</taxon>
        <taxon>Bacillales</taxon>
        <taxon>Bacillaceae</taxon>
        <taxon>Metabacillus</taxon>
    </lineage>
</organism>
<evidence type="ECO:0008006" key="4">
    <source>
        <dbReference type="Google" id="ProtNLM"/>
    </source>
</evidence>
<dbReference type="RefSeq" id="WP_307190567.1">
    <property type="nucleotide sequence ID" value="NZ_JAUSTZ010000001.1"/>
</dbReference>
<sequence length="239" mass="26844">MKPFMRFFQGFSSKAKVSSTIEKNDLYIFQKMLPINIKTLLKGIQSGEIEGNMDEDFHVNSDDYALEHNIFGRPLGGGKPEIDDKLVAGSEFVFDFFIGDDVNTVLDSEARLQDRILAGISIVPAGKVLKLARKIKNVDKVVDGGKDVKKGIKGTDELNDIIKNGKKMPKHSEVKNKNSLPGKGEPNSSIDLLNPNGTVKQRRYYDENGRAKEDIDFNHPDDGTHTFPHRHKWDWSKTS</sequence>